<keyword evidence="4" id="KW-1185">Reference proteome</keyword>
<dbReference type="AlphaFoldDB" id="A0A6G1KW43"/>
<dbReference type="OrthoDB" id="2142759at2759"/>
<dbReference type="Proteomes" id="UP000799436">
    <property type="component" value="Unassembled WGS sequence"/>
</dbReference>
<evidence type="ECO:0000313" key="3">
    <source>
        <dbReference type="EMBL" id="KAF2764388.1"/>
    </source>
</evidence>
<proteinExistence type="predicted"/>
<evidence type="ECO:0000256" key="1">
    <source>
        <dbReference type="SAM" id="MobiDB-lite"/>
    </source>
</evidence>
<accession>A0A6G1KW43</accession>
<feature type="domain" description="HNH nuclease" evidence="2">
    <location>
        <begin position="174"/>
        <end position="245"/>
    </location>
</feature>
<protein>
    <recommendedName>
        <fullName evidence="2">HNH nuclease domain-containing protein</fullName>
    </recommendedName>
</protein>
<feature type="region of interest" description="Disordered" evidence="1">
    <location>
        <begin position="335"/>
        <end position="441"/>
    </location>
</feature>
<evidence type="ECO:0000313" key="4">
    <source>
        <dbReference type="Proteomes" id="UP000799436"/>
    </source>
</evidence>
<gene>
    <name evidence="3" type="ORF">EJ03DRAFT_28393</name>
</gene>
<dbReference type="Pfam" id="PF13391">
    <property type="entry name" value="HNH_2"/>
    <property type="match status" value="1"/>
</dbReference>
<dbReference type="EMBL" id="ML995926">
    <property type="protein sequence ID" value="KAF2764388.1"/>
    <property type="molecule type" value="Genomic_DNA"/>
</dbReference>
<feature type="compositionally biased region" description="Basic and acidic residues" evidence="1">
    <location>
        <begin position="379"/>
        <end position="398"/>
    </location>
</feature>
<reference evidence="3" key="1">
    <citation type="journal article" date="2020" name="Stud. Mycol.">
        <title>101 Dothideomycetes genomes: a test case for predicting lifestyles and emergence of pathogens.</title>
        <authorList>
            <person name="Haridas S."/>
            <person name="Albert R."/>
            <person name="Binder M."/>
            <person name="Bloem J."/>
            <person name="Labutti K."/>
            <person name="Salamov A."/>
            <person name="Andreopoulos B."/>
            <person name="Baker S."/>
            <person name="Barry K."/>
            <person name="Bills G."/>
            <person name="Bluhm B."/>
            <person name="Cannon C."/>
            <person name="Castanera R."/>
            <person name="Culley D."/>
            <person name="Daum C."/>
            <person name="Ezra D."/>
            <person name="Gonzalez J."/>
            <person name="Henrissat B."/>
            <person name="Kuo A."/>
            <person name="Liang C."/>
            <person name="Lipzen A."/>
            <person name="Lutzoni F."/>
            <person name="Magnuson J."/>
            <person name="Mondo S."/>
            <person name="Nolan M."/>
            <person name="Ohm R."/>
            <person name="Pangilinan J."/>
            <person name="Park H.-J."/>
            <person name="Ramirez L."/>
            <person name="Alfaro M."/>
            <person name="Sun H."/>
            <person name="Tritt A."/>
            <person name="Yoshinaga Y."/>
            <person name="Zwiers L.-H."/>
            <person name="Turgeon B."/>
            <person name="Goodwin S."/>
            <person name="Spatafora J."/>
            <person name="Crous P."/>
            <person name="Grigoriev I."/>
        </authorList>
    </citation>
    <scope>NUCLEOTIDE SEQUENCE</scope>
    <source>
        <strain evidence="3">CBS 116005</strain>
    </source>
</reference>
<evidence type="ECO:0000259" key="2">
    <source>
        <dbReference type="Pfam" id="PF13391"/>
    </source>
</evidence>
<name>A0A6G1KW43_9PEZI</name>
<organism evidence="3 4">
    <name type="scientific">Teratosphaeria nubilosa</name>
    <dbReference type="NCBI Taxonomy" id="161662"/>
    <lineage>
        <taxon>Eukaryota</taxon>
        <taxon>Fungi</taxon>
        <taxon>Dikarya</taxon>
        <taxon>Ascomycota</taxon>
        <taxon>Pezizomycotina</taxon>
        <taxon>Dothideomycetes</taxon>
        <taxon>Dothideomycetidae</taxon>
        <taxon>Mycosphaerellales</taxon>
        <taxon>Teratosphaeriaceae</taxon>
        <taxon>Teratosphaeria</taxon>
    </lineage>
</organism>
<sequence>MPLPELLPPFASPVVDQTASSADAAVRARHPGYLPDNNLLIQFAATDVSSDGVQGVAGGIVHCACAIVANNRFDGFLSPSQDYAAALQNQVSTQPGHILAAGDYYFHLPRPDPAATSHITAFPLVPWPVVPNFREWRFPTDQELPAPWLHAAIAPSPVGPDHPTFVAKLRDGSCRVTQHMLALQTAHLIPALEQEWFVRNNMGYHRALLGRRQKEGVQAVDDADNTITLRADVHILFDNMQFSIVPKQAKTGEWKWTLHSNYSTPEICSVYHNRQLQPLVGICRQYLFARFASDIFLRFSPFFHRSDVARWVVTGNGTTEKVSGSDCFQRFCVNQGRGRSSPSRASKRKMKESGGEEGDAADSGVGSFKEESSGEEEESIKGEGDVVDIDGYRDDPFGNKRRAQQARVEKRLQPGFLRSSNRGAEWDSNEGSDDEAGRGRKRYRYIGQIL</sequence>
<dbReference type="InterPro" id="IPR003615">
    <property type="entry name" value="HNH_nuc"/>
</dbReference>